<reference evidence="11" key="1">
    <citation type="submission" date="2025-05" db="UniProtKB">
        <authorList>
            <consortium name="RefSeq"/>
        </authorList>
    </citation>
    <scope>NUCLEOTIDE SEQUENCE [LARGE SCALE GENOMIC DNA]</scope>
</reference>
<feature type="compositionally biased region" description="Low complexity" evidence="8">
    <location>
        <begin position="839"/>
        <end position="850"/>
    </location>
</feature>
<feature type="compositionally biased region" description="Gly residues" evidence="8">
    <location>
        <begin position="741"/>
        <end position="750"/>
    </location>
</feature>
<keyword evidence="11" id="KW-1185">Reference proteome</keyword>
<dbReference type="InterPro" id="IPR028565">
    <property type="entry name" value="MHD"/>
</dbReference>
<dbReference type="GO" id="GO:0030136">
    <property type="term" value="C:clathrin-coated vesicle"/>
    <property type="evidence" value="ECO:0007669"/>
    <property type="project" value="TreeGrafter"/>
</dbReference>
<dbReference type="Pfam" id="PF22699">
    <property type="entry name" value="GMIP-like_FCH"/>
    <property type="match status" value="1"/>
</dbReference>
<dbReference type="RefSeq" id="XP_029407601.2">
    <property type="nucleotide sequence ID" value="XM_029551741.2"/>
</dbReference>
<feature type="compositionally biased region" description="Low complexity" evidence="8">
    <location>
        <begin position="1269"/>
        <end position="1289"/>
    </location>
</feature>
<evidence type="ECO:0000256" key="1">
    <source>
        <dbReference type="ARBA" id="ARBA00004283"/>
    </source>
</evidence>
<protein>
    <submittedName>
        <fullName evidence="12">F-BAR domain only protein 2 isoform X5</fullName>
    </submittedName>
</protein>
<sequence>MTVDFNDYFWGEKNNGFDVLYHNMKFGWVASKELSEFFREKSNIEEQNSKLMAKLAHKASTGTLNSTFAPVWTILRTSAEKLSTLHLQMVQKLTELVKDVAKYADELHKKHKTVKEEESHTLESVQAMQTSTAAVQKLRDLYASKVLELEKLRKDNASQKDIEKVEAKLRKLQDEYKSLLDKHNPIKNDFERRMTQTCKRFQEIEEVHLRQMKEFLSTFLEMLQNNHDMVGQVHSDFKRQFNDMTVDKLLEQFVLNKYTGLEKPEVPELEIIPLSIQQQSVSATRLNHPGGTTAAASNSNSATSIQGAISRITSGSISMDQRGSVGVEAGSLGSGGGGIGAVGGSGSGSNSLLNADDNILGMQASPRATSPILLNTAADVISGTSVSTAPAALLTNTSTNTSTVRSNFLNWFSSSIPSSKQQPANSNAGATAAATTANSGGGNFGTDSIGTTHTGTAIMKNSLNSELQSLQDNNNQGSFMSSALTQLPEQCNTTNNTTTSTTTISSTSASSPNIYTTTNNTFTNNTVTSTTSSSLTNQTLVEPNLQQRTSSPTPTGSSSAVNRNYTEPLSTSLNERSNHMHNNPHSASMSGAAVSASSAGASVGNSRRTTSLLNIFTSNSQVSGILRSRRDKAKTKKSKKKKDGEAADNIQEEQQGSVDRANNSYDTDDINRMKTQNSSGSSAGGLGLSSASAPGSVDSSGGGAGALGVNISENIGSSSAGNAINATNNTNKNSSASGNGTASGGVGGTKAYGANEVDEDGYSKQPPKEIAWDENHDKTGSFYSDSDSDSDNDKPERRIHVKIKPLNNGQAPMSASVDELRATVENISLSPTSVFSTFNQQHSNQQLQQSRIASRQQSPEISNASTPTATVHPYAPLQSPTLSMSNNSRYADLGDIFSELGDVSASAPASATLSKSNSRQIPTPTSANSIAIPRPPSRRSEMVMAPSVAAARGRISPSPAMNRADSVGSLEFRTAIGGIGSSRGPSPLTIGISDTIPLAVAFHEIIHAYFRGSDESRCQVKISGDMMLSFPAGIVGLLANNPNPAKLGFRIKNVQNLENLLPNSKLVQIDRNQSSTFSTLLEFNMPALTALLRHQAEHNPNASYFNVDILKYQVRSKPGASSCPFQLVSYWKCEPTFTALKIDYKYNNHAMANASPLLNVTLSVPVNGLVRNVQSKPHSAWLGESNRLVWNFTDISQNSQDGGVGTLRARLELNDGPSIPALLTTQFNCEGTTLSGIEFELQGSGYRLSLVKRRFVSGKYVCEGDGVRSGATPTPPSVGSSSPFSAKSN</sequence>
<evidence type="ECO:0000256" key="8">
    <source>
        <dbReference type="SAM" id="MobiDB-lite"/>
    </source>
</evidence>
<dbReference type="InterPro" id="IPR001060">
    <property type="entry name" value="FCH_dom"/>
</dbReference>
<feature type="compositionally biased region" description="Low complexity" evidence="8">
    <location>
        <begin position="492"/>
        <end position="539"/>
    </location>
</feature>
<feature type="region of interest" description="Disordered" evidence="8">
    <location>
        <begin position="729"/>
        <end position="795"/>
    </location>
</feature>
<comment type="subcellular location">
    <subcellularLocation>
        <location evidence="1">Membrane</location>
        <location evidence="1">Clathrin-coated pit</location>
        <topology evidence="1">Peripheral membrane protein</topology>
        <orientation evidence="1">Cytoplasmic side</orientation>
    </subcellularLocation>
</comment>
<dbReference type="GeneID" id="105229604"/>
<organism evidence="11 12">
    <name type="scientific">Bactrocera dorsalis</name>
    <name type="common">Oriental fruit fly</name>
    <name type="synonym">Dacus dorsalis</name>
    <dbReference type="NCBI Taxonomy" id="27457"/>
    <lineage>
        <taxon>Eukaryota</taxon>
        <taxon>Metazoa</taxon>
        <taxon>Ecdysozoa</taxon>
        <taxon>Arthropoda</taxon>
        <taxon>Hexapoda</taxon>
        <taxon>Insecta</taxon>
        <taxon>Pterygota</taxon>
        <taxon>Neoptera</taxon>
        <taxon>Endopterygota</taxon>
        <taxon>Diptera</taxon>
        <taxon>Brachycera</taxon>
        <taxon>Muscomorpha</taxon>
        <taxon>Tephritoidea</taxon>
        <taxon>Tephritidae</taxon>
        <taxon>Bactrocera</taxon>
        <taxon>Bactrocera</taxon>
    </lineage>
</organism>
<evidence type="ECO:0000313" key="11">
    <source>
        <dbReference type="Proteomes" id="UP001652620"/>
    </source>
</evidence>
<feature type="compositionally biased region" description="Polar residues" evidence="8">
    <location>
        <begin position="560"/>
        <end position="585"/>
    </location>
</feature>
<dbReference type="Gene3D" id="1.20.1270.60">
    <property type="entry name" value="Arfaptin homology (AH) domain/BAR domain"/>
    <property type="match status" value="1"/>
</dbReference>
<keyword evidence="4 6" id="KW-0175">Coiled coil</keyword>
<accession>A0A8N4QDD7</accession>
<dbReference type="CDD" id="cd07648">
    <property type="entry name" value="F-BAR_FCHO"/>
    <property type="match status" value="1"/>
</dbReference>
<dbReference type="GO" id="GO:0005905">
    <property type="term" value="C:clathrin-coated pit"/>
    <property type="evidence" value="ECO:0007669"/>
    <property type="project" value="UniProtKB-SubCell"/>
</dbReference>
<evidence type="ECO:0000259" key="10">
    <source>
        <dbReference type="PROSITE" id="PS51741"/>
    </source>
</evidence>
<feature type="compositionally biased region" description="Polar residues" evidence="8">
    <location>
        <begin position="911"/>
        <end position="929"/>
    </location>
</feature>
<dbReference type="GO" id="GO:0072583">
    <property type="term" value="P:clathrin-dependent endocytosis"/>
    <property type="evidence" value="ECO:0007669"/>
    <property type="project" value="TreeGrafter"/>
</dbReference>
<evidence type="ECO:0000256" key="5">
    <source>
        <dbReference type="ARBA" id="ARBA00023176"/>
    </source>
</evidence>
<feature type="compositionally biased region" description="Basic residues" evidence="8">
    <location>
        <begin position="627"/>
        <end position="641"/>
    </location>
</feature>
<feature type="region of interest" description="Disordered" evidence="8">
    <location>
        <begin position="911"/>
        <end position="941"/>
    </location>
</feature>
<feature type="region of interest" description="Disordered" evidence="8">
    <location>
        <begin position="839"/>
        <end position="880"/>
    </location>
</feature>
<dbReference type="InterPro" id="IPR027267">
    <property type="entry name" value="AH/BAR_dom_sf"/>
</dbReference>
<dbReference type="PANTHER" id="PTHR23065:SF15">
    <property type="entry name" value="AT02057P"/>
    <property type="match status" value="1"/>
</dbReference>
<feature type="domain" description="F-BAR" evidence="10">
    <location>
        <begin position="3"/>
        <end position="249"/>
    </location>
</feature>
<gene>
    <name evidence="12" type="primary">LOC105229604</name>
</gene>
<dbReference type="GO" id="GO:0005886">
    <property type="term" value="C:plasma membrane"/>
    <property type="evidence" value="ECO:0007669"/>
    <property type="project" value="TreeGrafter"/>
</dbReference>
<keyword evidence="3" id="KW-0254">Endocytosis</keyword>
<dbReference type="PROSITE" id="PS51741">
    <property type="entry name" value="F_BAR"/>
    <property type="match status" value="1"/>
</dbReference>
<evidence type="ECO:0000259" key="9">
    <source>
        <dbReference type="PROSITE" id="PS51072"/>
    </source>
</evidence>
<evidence type="ECO:0000256" key="4">
    <source>
        <dbReference type="ARBA" id="ARBA00023054"/>
    </source>
</evidence>
<proteinExistence type="inferred from homology"/>
<feature type="region of interest" description="Disordered" evidence="8">
    <location>
        <begin position="1266"/>
        <end position="1289"/>
    </location>
</feature>
<dbReference type="Proteomes" id="UP001652620">
    <property type="component" value="Chromosome 2"/>
</dbReference>
<dbReference type="OrthoDB" id="5593455at2759"/>
<comment type="similarity">
    <text evidence="2">Belongs to the FCHO family.</text>
</comment>
<dbReference type="SUPFAM" id="SSF103657">
    <property type="entry name" value="BAR/IMD domain-like"/>
    <property type="match status" value="1"/>
</dbReference>
<feature type="compositionally biased region" description="Polar residues" evidence="8">
    <location>
        <begin position="652"/>
        <end position="665"/>
    </location>
</feature>
<feature type="coiled-coil region" evidence="7">
    <location>
        <begin position="135"/>
        <end position="182"/>
    </location>
</feature>
<feature type="domain" description="MHD" evidence="9">
    <location>
        <begin position="995"/>
        <end position="1263"/>
    </location>
</feature>
<dbReference type="InterPro" id="IPR031160">
    <property type="entry name" value="F_BAR_dom"/>
</dbReference>
<dbReference type="CDD" id="cd09265">
    <property type="entry name" value="AP_Syp1_like_MHD"/>
    <property type="match status" value="1"/>
</dbReference>
<reference evidence="12" key="2">
    <citation type="submission" date="2025-08" db="UniProtKB">
        <authorList>
            <consortium name="RefSeq"/>
        </authorList>
    </citation>
    <scope>IDENTIFICATION</scope>
    <source>
        <tissue evidence="12">Adult</tissue>
    </source>
</reference>
<evidence type="ECO:0000256" key="6">
    <source>
        <dbReference type="PROSITE-ProRule" id="PRU01077"/>
    </source>
</evidence>
<keyword evidence="5" id="KW-0472">Membrane</keyword>
<feature type="compositionally biased region" description="Low complexity" evidence="8">
    <location>
        <begin position="729"/>
        <end position="740"/>
    </location>
</feature>
<evidence type="ECO:0000313" key="12">
    <source>
        <dbReference type="RefSeq" id="XP_029407601.2"/>
    </source>
</evidence>
<keyword evidence="5" id="KW-0168">Coated pit</keyword>
<feature type="region of interest" description="Disordered" evidence="8">
    <location>
        <begin position="416"/>
        <end position="448"/>
    </location>
</feature>
<dbReference type="GO" id="GO:0048268">
    <property type="term" value="P:clathrin coat assembly"/>
    <property type="evidence" value="ECO:0007669"/>
    <property type="project" value="TreeGrafter"/>
</dbReference>
<feature type="compositionally biased region" description="Polar residues" evidence="8">
    <location>
        <begin position="851"/>
        <end position="869"/>
    </location>
</feature>
<dbReference type="SMART" id="SM00055">
    <property type="entry name" value="FCH"/>
    <property type="match status" value="1"/>
</dbReference>
<evidence type="ECO:0000256" key="2">
    <source>
        <dbReference type="ARBA" id="ARBA00011064"/>
    </source>
</evidence>
<dbReference type="PANTHER" id="PTHR23065">
    <property type="entry name" value="PROLINE-SERINE-THREONINE PHOSPHATASE INTERACTING PROTEIN 1"/>
    <property type="match status" value="1"/>
</dbReference>
<feature type="region of interest" description="Disordered" evidence="8">
    <location>
        <begin position="624"/>
        <end position="701"/>
    </location>
</feature>
<feature type="compositionally biased region" description="Basic and acidic residues" evidence="8">
    <location>
        <begin position="766"/>
        <end position="779"/>
    </location>
</feature>
<evidence type="ECO:0000256" key="3">
    <source>
        <dbReference type="ARBA" id="ARBA00022583"/>
    </source>
</evidence>
<feature type="compositionally biased region" description="Low complexity" evidence="8">
    <location>
        <begin position="549"/>
        <end position="559"/>
    </location>
</feature>
<dbReference type="PROSITE" id="PS51072">
    <property type="entry name" value="MHD"/>
    <property type="match status" value="1"/>
</dbReference>
<dbReference type="InterPro" id="IPR054713">
    <property type="entry name" value="GMIP/FCHO2-like_FCH"/>
</dbReference>
<feature type="region of interest" description="Disordered" evidence="8">
    <location>
        <begin position="490"/>
        <end position="593"/>
    </location>
</feature>
<name>A0A8N4QDD7_BACDO</name>
<feature type="compositionally biased region" description="Low complexity" evidence="8">
    <location>
        <begin position="424"/>
        <end position="438"/>
    </location>
</feature>
<dbReference type="Pfam" id="PF10291">
    <property type="entry name" value="muHD"/>
    <property type="match status" value="1"/>
</dbReference>
<feature type="compositionally biased region" description="Low complexity" evidence="8">
    <location>
        <begin position="688"/>
        <end position="699"/>
    </location>
</feature>
<dbReference type="InterPro" id="IPR018808">
    <property type="entry name" value="Muniscin_C"/>
</dbReference>
<evidence type="ECO:0000256" key="7">
    <source>
        <dbReference type="SAM" id="Coils"/>
    </source>
</evidence>